<dbReference type="OrthoDB" id="7864144at2"/>
<proteinExistence type="predicted"/>
<organism evidence="1 2">
    <name type="scientific">Haematobacter massiliensis</name>
    <dbReference type="NCBI Taxonomy" id="195105"/>
    <lineage>
        <taxon>Bacteria</taxon>
        <taxon>Pseudomonadati</taxon>
        <taxon>Pseudomonadota</taxon>
        <taxon>Alphaproteobacteria</taxon>
        <taxon>Rhodobacterales</taxon>
        <taxon>Paracoccaceae</taxon>
        <taxon>Haematobacter</taxon>
    </lineage>
</organism>
<evidence type="ECO:0000313" key="1">
    <source>
        <dbReference type="EMBL" id="KFI26782.1"/>
    </source>
</evidence>
<evidence type="ECO:0000313" key="2">
    <source>
        <dbReference type="Proteomes" id="UP000028826"/>
    </source>
</evidence>
<sequence>MRIVALVILACSFALPCAATTLTFDDIPGWHDGPAPIAWREGGATVSADPNSDGVVWYMRPGAVHLDDSGTSLTSGVTLTTGGHFRALGMSVVGYDLASYVVTPDEWDMRPVPYDNIAVEGFRNGLSVAYARFSTGLTGGAFSFSFGAEFRGLDMLRIAAIGPWDQSFDGLPIECGDAPCGHVDLDSVTIAPVPLPGGFVLALGGMGVLAALRLRRRHGA</sequence>
<gene>
    <name evidence="1" type="ORF">CN97_02765</name>
</gene>
<dbReference type="RefSeq" id="WP_035713775.1">
    <property type="nucleotide sequence ID" value="NZ_CAMIFG010000176.1"/>
</dbReference>
<protein>
    <submittedName>
        <fullName evidence="1">Uncharacterized protein</fullName>
    </submittedName>
</protein>
<dbReference type="Proteomes" id="UP000028826">
    <property type="component" value="Unassembled WGS sequence"/>
</dbReference>
<dbReference type="EMBL" id="JGYG01000014">
    <property type="protein sequence ID" value="KFI26782.1"/>
    <property type="molecule type" value="Genomic_DNA"/>
</dbReference>
<keyword evidence="2" id="KW-1185">Reference proteome</keyword>
<accession>A0A086XXN2</accession>
<name>A0A086XXN2_9RHOB</name>
<dbReference type="AlphaFoldDB" id="A0A086XXN2"/>
<reference evidence="1 2" key="1">
    <citation type="submission" date="2014-03" db="EMBL/GenBank/DDBJ databases">
        <title>Genome of Haematobacter massiliensis CCUG 47968.</title>
        <authorList>
            <person name="Wang D."/>
            <person name="Wang G."/>
        </authorList>
    </citation>
    <scope>NUCLEOTIDE SEQUENCE [LARGE SCALE GENOMIC DNA]</scope>
    <source>
        <strain evidence="1 2">CCUG 47968</strain>
    </source>
</reference>
<comment type="caution">
    <text evidence="1">The sequence shown here is derived from an EMBL/GenBank/DDBJ whole genome shotgun (WGS) entry which is preliminary data.</text>
</comment>